<gene>
    <name evidence="6" type="ordered locus">NAMH_1769</name>
</gene>
<dbReference type="GO" id="GO:0003700">
    <property type="term" value="F:DNA-binding transcription factor activity"/>
    <property type="evidence" value="ECO:0007669"/>
    <property type="project" value="InterPro"/>
</dbReference>
<feature type="domain" description="HTH araC/xylS-type" evidence="5">
    <location>
        <begin position="143"/>
        <end position="236"/>
    </location>
</feature>
<evidence type="ECO:0000313" key="7">
    <source>
        <dbReference type="Proteomes" id="UP000000448"/>
    </source>
</evidence>
<reference evidence="6 7" key="1">
    <citation type="journal article" date="2009" name="PLoS Genet.">
        <title>Adaptations to submarine hydrothermal environments exemplified by the genome of Nautilia profundicola.</title>
        <authorList>
            <person name="Campbell B.J."/>
            <person name="Smith J.L."/>
            <person name="Hanson T.E."/>
            <person name="Klotz M.G."/>
            <person name="Stein L.Y."/>
            <person name="Lee C.K."/>
            <person name="Wu D."/>
            <person name="Robinson J.M."/>
            <person name="Khouri H.M."/>
            <person name="Eisen J.A."/>
            <person name="Cary S.C."/>
        </authorList>
    </citation>
    <scope>NUCLEOTIDE SEQUENCE [LARGE SCALE GENOMIC DNA]</scope>
    <source>
        <strain evidence="7">ATCC BAA-1463 / DSM 18972 / AmH</strain>
    </source>
</reference>
<dbReference type="AlphaFoldDB" id="B9L6Z7"/>
<keyword evidence="1" id="KW-0805">Transcription regulation</keyword>
<keyword evidence="2" id="KW-0238">DNA-binding</keyword>
<dbReference type="PANTHER" id="PTHR46796">
    <property type="entry name" value="HTH-TYPE TRANSCRIPTIONAL ACTIVATOR RHAS-RELATED"/>
    <property type="match status" value="1"/>
</dbReference>
<evidence type="ECO:0000259" key="5">
    <source>
        <dbReference type="PROSITE" id="PS01124"/>
    </source>
</evidence>
<keyword evidence="3" id="KW-0010">Activator</keyword>
<dbReference type="InterPro" id="IPR018062">
    <property type="entry name" value="HTH_AraC-typ_CS"/>
</dbReference>
<dbReference type="InterPro" id="IPR037923">
    <property type="entry name" value="HTH-like"/>
</dbReference>
<dbReference type="InterPro" id="IPR050204">
    <property type="entry name" value="AraC_XylS_family_regulators"/>
</dbReference>
<protein>
    <submittedName>
        <fullName evidence="6">Transcriptional regulator, AraC/XylS family</fullName>
    </submittedName>
</protein>
<dbReference type="OrthoDB" id="112032at2"/>
<evidence type="ECO:0000256" key="3">
    <source>
        <dbReference type="ARBA" id="ARBA00023159"/>
    </source>
</evidence>
<dbReference type="InterPro" id="IPR020449">
    <property type="entry name" value="Tscrpt_reg_AraC-type_HTH"/>
</dbReference>
<proteinExistence type="predicted"/>
<dbReference type="GO" id="GO:0043565">
    <property type="term" value="F:sequence-specific DNA binding"/>
    <property type="evidence" value="ECO:0007669"/>
    <property type="project" value="InterPro"/>
</dbReference>
<dbReference type="PROSITE" id="PS01124">
    <property type="entry name" value="HTH_ARAC_FAMILY_2"/>
    <property type="match status" value="1"/>
</dbReference>
<dbReference type="HOGENOM" id="CLU_000445_88_16_7"/>
<keyword evidence="4" id="KW-0804">Transcription</keyword>
<evidence type="ECO:0000256" key="4">
    <source>
        <dbReference type="ARBA" id="ARBA00023163"/>
    </source>
</evidence>
<name>B9L6Z7_NAUPA</name>
<accession>B9L6Z7</accession>
<dbReference type="InterPro" id="IPR018060">
    <property type="entry name" value="HTH_AraC"/>
</dbReference>
<dbReference type="Pfam" id="PF12833">
    <property type="entry name" value="HTH_18"/>
    <property type="match status" value="1"/>
</dbReference>
<dbReference type="SUPFAM" id="SSF51215">
    <property type="entry name" value="Regulatory protein AraC"/>
    <property type="match status" value="1"/>
</dbReference>
<sequence length="236" mass="27822">MIKFDKTAAYIEDIHNNTEFKPHFHQTYSFALITNGSCIVEFKNKTLNYEKNDFRIINPNEIHLVKSGIWEYKSIVLEKDFVNQITFEIASAKDLNFQNKITSNEINTLFCKMYNKNEEAVYFFFEKLISYTQEIELPDIKLKRSIQLIDENFTQKLDLQTLAESESLSKYHFLRLFKNQLGLTPHQYIIVKRLNYALELMKKENSLSIVAVSAGFSDQSHFIKEFKKVFGFTPKH</sequence>
<dbReference type="EMBL" id="CP001279">
    <property type="protein sequence ID" value="ACM92663.1"/>
    <property type="molecule type" value="Genomic_DNA"/>
</dbReference>
<dbReference type="InterPro" id="IPR003313">
    <property type="entry name" value="AraC-bd"/>
</dbReference>
<dbReference type="PROSITE" id="PS00041">
    <property type="entry name" value="HTH_ARAC_FAMILY_1"/>
    <property type="match status" value="1"/>
</dbReference>
<dbReference type="eggNOG" id="COG2207">
    <property type="taxonomic scope" value="Bacteria"/>
</dbReference>
<keyword evidence="7" id="KW-1185">Reference proteome</keyword>
<organism evidence="6 7">
    <name type="scientific">Nautilia profundicola (strain ATCC BAA-1463 / DSM 18972 / AmH)</name>
    <dbReference type="NCBI Taxonomy" id="598659"/>
    <lineage>
        <taxon>Bacteria</taxon>
        <taxon>Pseudomonadati</taxon>
        <taxon>Campylobacterota</taxon>
        <taxon>Epsilonproteobacteria</taxon>
        <taxon>Nautiliales</taxon>
        <taxon>Nautiliaceae</taxon>
        <taxon>Nautilia</taxon>
    </lineage>
</organism>
<dbReference type="Pfam" id="PF02311">
    <property type="entry name" value="AraC_binding"/>
    <property type="match status" value="1"/>
</dbReference>
<dbReference type="Proteomes" id="UP000000448">
    <property type="component" value="Chromosome"/>
</dbReference>
<dbReference type="KEGG" id="nam:NAMH_1769"/>
<evidence type="ECO:0000256" key="1">
    <source>
        <dbReference type="ARBA" id="ARBA00023015"/>
    </source>
</evidence>
<dbReference type="SUPFAM" id="SSF46689">
    <property type="entry name" value="Homeodomain-like"/>
    <property type="match status" value="2"/>
</dbReference>
<dbReference type="RefSeq" id="WP_015901715.1">
    <property type="nucleotide sequence ID" value="NC_012115.1"/>
</dbReference>
<evidence type="ECO:0000256" key="2">
    <source>
        <dbReference type="ARBA" id="ARBA00023125"/>
    </source>
</evidence>
<evidence type="ECO:0000313" key="6">
    <source>
        <dbReference type="EMBL" id="ACM92663.1"/>
    </source>
</evidence>
<dbReference type="PRINTS" id="PR00032">
    <property type="entry name" value="HTHARAC"/>
</dbReference>
<dbReference type="Gene3D" id="1.10.10.60">
    <property type="entry name" value="Homeodomain-like"/>
    <property type="match status" value="2"/>
</dbReference>
<dbReference type="InterPro" id="IPR009057">
    <property type="entry name" value="Homeodomain-like_sf"/>
</dbReference>
<dbReference type="SMART" id="SM00342">
    <property type="entry name" value="HTH_ARAC"/>
    <property type="match status" value="1"/>
</dbReference>
<dbReference type="STRING" id="598659.NAMH_1769"/>